<dbReference type="Proteomes" id="UP000772434">
    <property type="component" value="Unassembled WGS sequence"/>
</dbReference>
<dbReference type="OrthoDB" id="3231188at2759"/>
<proteinExistence type="predicted"/>
<keyword evidence="4" id="KW-1185">Reference proteome</keyword>
<dbReference type="Pfam" id="PF20414">
    <property type="entry name" value="DUF6698"/>
    <property type="match status" value="1"/>
</dbReference>
<feature type="compositionally biased region" description="Low complexity" evidence="2">
    <location>
        <begin position="486"/>
        <end position="507"/>
    </location>
</feature>
<accession>A0A9P5PG60</accession>
<organism evidence="3 4">
    <name type="scientific">Rhodocollybia butyracea</name>
    <dbReference type="NCBI Taxonomy" id="206335"/>
    <lineage>
        <taxon>Eukaryota</taxon>
        <taxon>Fungi</taxon>
        <taxon>Dikarya</taxon>
        <taxon>Basidiomycota</taxon>
        <taxon>Agaricomycotina</taxon>
        <taxon>Agaricomycetes</taxon>
        <taxon>Agaricomycetidae</taxon>
        <taxon>Agaricales</taxon>
        <taxon>Marasmiineae</taxon>
        <taxon>Omphalotaceae</taxon>
        <taxon>Rhodocollybia</taxon>
    </lineage>
</organism>
<sequence>MASDSEREEDIQLDDSDLPEITLPEGNPTMFTVKQALSNVQLQNQEFRNRNEILRAKVANLQTKLMLTKKTKGGGRRGQEKVDPQILEFGKSFTVLRDPWLDPASFAAIPTGADRPSPSDCMKTFGTYQDSVIYELKDHLARGGDELYFRATNDPDFKREFIKQVNSQRSTSLSVIRSHAAVIFAGLDVPVLLWAAKAGPERGMSDLCQKLLKFQNCKSSFSPIHFQNHTYQITGLFLNEYQPRILRAILLGPQSVQKIDPSHAQASTVLRSTSLAMSWQVRQINASCIAFSAVLLQFLVSPDLTLSLQGAVSKIKYRENFFAFKKYIVDSQGTAWADLLFSFYNTRVFAGVDFALHVHHSEALTVNTESGAVDEINQMLNELRLDGASGHLDWDIPPDPISVNSSTPSTTGAVTTRYSDMSRQVELGAANVSVHTQSNLVDSDVPAPAQMGLDPHALEPLTPDHSTPAIDATAAVQAEHLVAPAARGSRGRRAQAQSRAAPPRGARTNMDEGAPQGAQVARVTRNRRHLSQSKSCQWFRSYQKSAAIKNFAAQLDQQDLGDEFMARDMVEDLPPKITDGEAGELL</sequence>
<evidence type="ECO:0000313" key="3">
    <source>
        <dbReference type="EMBL" id="KAF9062788.1"/>
    </source>
</evidence>
<name>A0A9P5PG60_9AGAR</name>
<protein>
    <submittedName>
        <fullName evidence="3">Uncharacterized protein</fullName>
    </submittedName>
</protein>
<reference evidence="3" key="1">
    <citation type="submission" date="2020-11" db="EMBL/GenBank/DDBJ databases">
        <authorList>
            <consortium name="DOE Joint Genome Institute"/>
            <person name="Ahrendt S."/>
            <person name="Riley R."/>
            <person name="Andreopoulos W."/>
            <person name="Labutti K."/>
            <person name="Pangilinan J."/>
            <person name="Ruiz-Duenas F.J."/>
            <person name="Barrasa J.M."/>
            <person name="Sanchez-Garcia M."/>
            <person name="Camarero S."/>
            <person name="Miyauchi S."/>
            <person name="Serrano A."/>
            <person name="Linde D."/>
            <person name="Babiker R."/>
            <person name="Drula E."/>
            <person name="Ayuso-Fernandez I."/>
            <person name="Pacheco R."/>
            <person name="Padilla G."/>
            <person name="Ferreira P."/>
            <person name="Barriuso J."/>
            <person name="Kellner H."/>
            <person name="Castanera R."/>
            <person name="Alfaro M."/>
            <person name="Ramirez L."/>
            <person name="Pisabarro A.G."/>
            <person name="Kuo A."/>
            <person name="Tritt A."/>
            <person name="Lipzen A."/>
            <person name="He G."/>
            <person name="Yan M."/>
            <person name="Ng V."/>
            <person name="Cullen D."/>
            <person name="Martin F."/>
            <person name="Rosso M.-N."/>
            <person name="Henrissat B."/>
            <person name="Hibbett D."/>
            <person name="Martinez A.T."/>
            <person name="Grigoriev I.V."/>
        </authorList>
    </citation>
    <scope>NUCLEOTIDE SEQUENCE</scope>
    <source>
        <strain evidence="3">AH 40177</strain>
    </source>
</reference>
<evidence type="ECO:0000313" key="4">
    <source>
        <dbReference type="Proteomes" id="UP000772434"/>
    </source>
</evidence>
<gene>
    <name evidence="3" type="ORF">BDP27DRAFT_1451593</name>
</gene>
<comment type="caution">
    <text evidence="3">The sequence shown here is derived from an EMBL/GenBank/DDBJ whole genome shotgun (WGS) entry which is preliminary data.</text>
</comment>
<dbReference type="InterPro" id="IPR046521">
    <property type="entry name" value="DUF6698"/>
</dbReference>
<feature type="coiled-coil region" evidence="1">
    <location>
        <begin position="37"/>
        <end position="64"/>
    </location>
</feature>
<evidence type="ECO:0000256" key="1">
    <source>
        <dbReference type="SAM" id="Coils"/>
    </source>
</evidence>
<feature type="region of interest" description="Disordered" evidence="2">
    <location>
        <begin position="486"/>
        <end position="516"/>
    </location>
</feature>
<dbReference type="AlphaFoldDB" id="A0A9P5PG60"/>
<keyword evidence="1" id="KW-0175">Coiled coil</keyword>
<dbReference type="EMBL" id="JADNRY010000162">
    <property type="protein sequence ID" value="KAF9062788.1"/>
    <property type="molecule type" value="Genomic_DNA"/>
</dbReference>
<evidence type="ECO:0000256" key="2">
    <source>
        <dbReference type="SAM" id="MobiDB-lite"/>
    </source>
</evidence>